<evidence type="ECO:0000313" key="4">
    <source>
        <dbReference type="Proteomes" id="UP000256409"/>
    </source>
</evidence>
<gene>
    <name evidence="1" type="ORF">DD902_04285</name>
    <name evidence="2" type="ORF">DV961_08360</name>
</gene>
<dbReference type="EMBL" id="QEIT01000021">
    <property type="protein sequence ID" value="PWZ75886.1"/>
    <property type="molecule type" value="Genomic_DNA"/>
</dbReference>
<accession>A0A317YRY7</accession>
<reference evidence="1 3" key="1">
    <citation type="journal article" date="2018" name="Vet. Microbiol.">
        <title>Clonal diversity and geographic distribution of methicillin-resistant Staphylococcus pseudintermedius from Australian animals: Discovery of novel sequence types.</title>
        <authorList>
            <person name="Worthing K.A."/>
            <person name="Abraham S."/>
            <person name="Coombs G.W."/>
            <person name="Pang S."/>
            <person name="Saputra S."/>
            <person name="Jordan D."/>
            <person name="Trott D.J."/>
            <person name="Norris J.M."/>
        </authorList>
    </citation>
    <scope>NUCLEOTIDE SEQUENCE [LARGE SCALE GENOMIC DNA]</scope>
    <source>
        <strain evidence="1 3">ST525 1</strain>
    </source>
</reference>
<protein>
    <submittedName>
        <fullName evidence="2">HK97 gp10 family phage protein</fullName>
    </submittedName>
</protein>
<organism evidence="1 3">
    <name type="scientific">Staphylococcus pseudintermedius</name>
    <dbReference type="NCBI Taxonomy" id="283734"/>
    <lineage>
        <taxon>Bacteria</taxon>
        <taxon>Bacillati</taxon>
        <taxon>Bacillota</taxon>
        <taxon>Bacilli</taxon>
        <taxon>Bacillales</taxon>
        <taxon>Staphylococcaceae</taxon>
        <taxon>Staphylococcus</taxon>
        <taxon>Staphylococcus intermedius group</taxon>
    </lineage>
</organism>
<evidence type="ECO:0000313" key="3">
    <source>
        <dbReference type="Proteomes" id="UP000246800"/>
    </source>
</evidence>
<dbReference type="OrthoDB" id="2398275at2"/>
<dbReference type="EMBL" id="QQPC01000054">
    <property type="protein sequence ID" value="REA81027.1"/>
    <property type="molecule type" value="Genomic_DNA"/>
</dbReference>
<proteinExistence type="predicted"/>
<dbReference type="Proteomes" id="UP000256409">
    <property type="component" value="Unassembled WGS sequence"/>
</dbReference>
<comment type="caution">
    <text evidence="1">The sequence shown here is derived from an EMBL/GenBank/DDBJ whole genome shotgun (WGS) entry which is preliminary data.</text>
</comment>
<dbReference type="RefSeq" id="WP_110178559.1">
    <property type="nucleotide sequence ID" value="NZ_BAAFHU010000111.1"/>
</dbReference>
<reference evidence="2" key="2">
    <citation type="journal article" date="2018" name="Vet. Microbiol.">
        <title>Methicillin-resistant staphylococci amongst veterinary personnel, personnel-owned pets, patients and the hospital environment of two small animal veterinary hospitals.</title>
        <authorList>
            <person name="Worthing K.A."/>
            <person name="Brown J."/>
            <person name="Gerber L."/>
            <person name="Abraham S."/>
            <person name="Trott D."/>
            <person name="Norris J.M."/>
        </authorList>
    </citation>
    <scope>NUCLEOTIDE SEQUENCE</scope>
    <source>
        <strain evidence="2">ST496-2</strain>
    </source>
</reference>
<evidence type="ECO:0000313" key="1">
    <source>
        <dbReference type="EMBL" id="PWZ75886.1"/>
    </source>
</evidence>
<dbReference type="AlphaFoldDB" id="A0A317YRY7"/>
<reference evidence="4" key="3">
    <citation type="journal article" date="2018" name="Vet. Microbiol.">
        <title>Molecular epidemiology of methicillin-resistant staphylococci amongst veterinary personnel, personnel-owned pets, patients and the hospital environment of two companion animal veterinary hospitals.</title>
        <authorList>
            <person name="Worthing K.A."/>
            <person name="Brown J."/>
            <person name="Gerber L."/>
            <person name="Abraham S."/>
            <person name="Trott D."/>
            <person name="Norris J.M."/>
        </authorList>
    </citation>
    <scope>NUCLEOTIDE SEQUENCE [LARGE SCALE GENOMIC DNA]</scope>
    <source>
        <strain evidence="4">ST496-2</strain>
    </source>
</reference>
<name>A0A317YRY7_STAPS</name>
<dbReference type="Proteomes" id="UP000246800">
    <property type="component" value="Unassembled WGS sequence"/>
</dbReference>
<sequence>MPNSKNMRVTIDSSRIRALEGKFAGSKERFDKALRKNVGLFSLEMENDSKALAPRQDGELENSIQSKTSFRNGVASSVTGSNLKYALRRHEEHERKGVYPLYRRGVKYPDYYYNGRGEITRAKSPVGGFQPGRKFLHNAAILNKNNWYQTISDSLKESWE</sequence>
<evidence type="ECO:0000313" key="2">
    <source>
        <dbReference type="EMBL" id="REA81027.1"/>
    </source>
</evidence>